<reference evidence="1 2" key="1">
    <citation type="submission" date="2018-08" db="EMBL/GenBank/DDBJ databases">
        <title>Thalassotalea euphylliae genome.</title>
        <authorList>
            <person name="Summers S."/>
            <person name="Rice S.A."/>
            <person name="Freckelton M.L."/>
            <person name="Nedved B.T."/>
            <person name="Hadfield M.G."/>
        </authorList>
    </citation>
    <scope>NUCLEOTIDE SEQUENCE [LARGE SCALE GENOMIC DNA]</scope>
    <source>
        <strain evidence="1 2">H1</strain>
    </source>
</reference>
<dbReference type="Proteomes" id="UP000256478">
    <property type="component" value="Unassembled WGS sequence"/>
</dbReference>
<evidence type="ECO:0000313" key="1">
    <source>
        <dbReference type="EMBL" id="REL28249.1"/>
    </source>
</evidence>
<gene>
    <name evidence="1" type="ORF">DXX93_17855</name>
</gene>
<proteinExistence type="predicted"/>
<protein>
    <submittedName>
        <fullName evidence="1">Uncharacterized protein</fullName>
    </submittedName>
</protein>
<dbReference type="RefSeq" id="WP_116009296.1">
    <property type="nucleotide sequence ID" value="NZ_QUOU01000001.1"/>
</dbReference>
<dbReference type="AlphaFoldDB" id="A0A3E0TUV6"/>
<evidence type="ECO:0000313" key="2">
    <source>
        <dbReference type="Proteomes" id="UP000256478"/>
    </source>
</evidence>
<sequence>MLTILLVCQHGLANNDDYQSKEYWQTLADRIKEDPNLVIKKARRLQQQFKQEHQRYNELQAMAVLSSALVATSQLDHAEMVINEGLARVDHAGSSWLKLQFLRDQILLAHERGQWQQVIVLSSHALALAEQANMPQMIAHFLHN</sequence>
<organism evidence="1 2">
    <name type="scientific">Thalassotalea euphylliae</name>
    <dbReference type="NCBI Taxonomy" id="1655234"/>
    <lineage>
        <taxon>Bacteria</taxon>
        <taxon>Pseudomonadati</taxon>
        <taxon>Pseudomonadota</taxon>
        <taxon>Gammaproteobacteria</taxon>
        <taxon>Alteromonadales</taxon>
        <taxon>Colwelliaceae</taxon>
        <taxon>Thalassotalea</taxon>
    </lineage>
</organism>
<accession>A0A3E0TUV6</accession>
<dbReference type="EMBL" id="QUOU01000001">
    <property type="protein sequence ID" value="REL28249.1"/>
    <property type="molecule type" value="Genomic_DNA"/>
</dbReference>
<name>A0A3E0TUV6_9GAMM</name>
<comment type="caution">
    <text evidence="1">The sequence shown here is derived from an EMBL/GenBank/DDBJ whole genome shotgun (WGS) entry which is preliminary data.</text>
</comment>